<protein>
    <submittedName>
        <fullName evidence="2">Uncharacterized protein</fullName>
    </submittedName>
</protein>
<organism evidence="2 3">
    <name type="scientific">Geospiza parvula</name>
    <name type="common">Small tree-finch</name>
    <name type="synonym">Camarhynchus parvulus</name>
    <dbReference type="NCBI Taxonomy" id="87175"/>
    <lineage>
        <taxon>Eukaryota</taxon>
        <taxon>Metazoa</taxon>
        <taxon>Chordata</taxon>
        <taxon>Craniata</taxon>
        <taxon>Vertebrata</taxon>
        <taxon>Euteleostomi</taxon>
        <taxon>Archelosauria</taxon>
        <taxon>Archosauria</taxon>
        <taxon>Dinosauria</taxon>
        <taxon>Saurischia</taxon>
        <taxon>Theropoda</taxon>
        <taxon>Coelurosauria</taxon>
        <taxon>Aves</taxon>
        <taxon>Neognathae</taxon>
        <taxon>Neoaves</taxon>
        <taxon>Telluraves</taxon>
        <taxon>Australaves</taxon>
        <taxon>Passeriformes</taxon>
        <taxon>Thraupidae</taxon>
        <taxon>Camarhynchus</taxon>
    </lineage>
</organism>
<keyword evidence="3" id="KW-1185">Reference proteome</keyword>
<reference evidence="2" key="2">
    <citation type="submission" date="2025-08" db="UniProtKB">
        <authorList>
            <consortium name="Ensembl"/>
        </authorList>
    </citation>
    <scope>IDENTIFICATION</scope>
</reference>
<evidence type="ECO:0000313" key="3">
    <source>
        <dbReference type="Proteomes" id="UP000694382"/>
    </source>
</evidence>
<dbReference type="Ensembl" id="ENSCPVT00000025621.1">
    <property type="protein sequence ID" value="ENSCPVP00000026388.1"/>
    <property type="gene ID" value="ENSCPVG00000017171.1"/>
</dbReference>
<feature type="compositionally biased region" description="Low complexity" evidence="1">
    <location>
        <begin position="82"/>
        <end position="98"/>
    </location>
</feature>
<evidence type="ECO:0000313" key="2">
    <source>
        <dbReference type="Ensembl" id="ENSCPVP00000026388.1"/>
    </source>
</evidence>
<dbReference type="Proteomes" id="UP000694382">
    <property type="component" value="Chromosome 12"/>
</dbReference>
<name>A0A8U8CE20_GEOPR</name>
<feature type="region of interest" description="Disordered" evidence="1">
    <location>
        <begin position="159"/>
        <end position="217"/>
    </location>
</feature>
<reference evidence="2" key="1">
    <citation type="submission" date="2020-02" db="EMBL/GenBank/DDBJ databases">
        <authorList>
            <person name="Enbody D E."/>
            <person name="Pettersson E M."/>
        </authorList>
    </citation>
    <scope>NUCLEOTIDE SEQUENCE [LARGE SCALE GENOMIC DNA]</scope>
</reference>
<accession>A0A8U8CE20</accession>
<reference evidence="2" key="3">
    <citation type="submission" date="2025-09" db="UniProtKB">
        <authorList>
            <consortium name="Ensembl"/>
        </authorList>
    </citation>
    <scope>IDENTIFICATION</scope>
</reference>
<evidence type="ECO:0000256" key="1">
    <source>
        <dbReference type="SAM" id="MobiDB-lite"/>
    </source>
</evidence>
<dbReference type="AlphaFoldDB" id="A0A8U8CE20"/>
<proteinExistence type="predicted"/>
<sequence>RSIVGSPGSPKSIVGSPRSIVGSPRSIVGSPRSIVGSPRSGSPRSIVGSPRSIVGSPRSIVGSPRSIVGSPRQPPPWGSSVPTSAPALSPWPSPAARAELGDDSPRDLAPQAAPSPWPGWVGQQGELLGLGSILPQVLGSRAQGCTAAPRHSQALVVQENAARRGSSRLAPGHRSMAPGHRSTAPGAAWPQVQHGPRCSTAPGHCSTAPGHSAAPGH</sequence>
<feature type="region of interest" description="Disordered" evidence="1">
    <location>
        <begin position="1"/>
        <end position="122"/>
    </location>
</feature>